<dbReference type="InterPro" id="IPR013083">
    <property type="entry name" value="Znf_RING/FYVE/PHD"/>
</dbReference>
<dbReference type="InterPro" id="IPR054477">
    <property type="entry name" value="LTN1_E3_ligase_6th"/>
</dbReference>
<dbReference type="InterPro" id="IPR039804">
    <property type="entry name" value="RING-CH-C4HC3_LTN1"/>
</dbReference>
<keyword evidence="9 16" id="KW-0479">Metal-binding</keyword>
<dbReference type="FunFam" id="3.30.40.10:FF:000038">
    <property type="entry name" value="E3 ubiquitin-protein ligase listerin"/>
    <property type="match status" value="1"/>
</dbReference>
<dbReference type="Pfam" id="PF13639">
    <property type="entry name" value="zf-RING_2"/>
    <property type="match status" value="1"/>
</dbReference>
<evidence type="ECO:0000256" key="4">
    <source>
        <dbReference type="ARBA" id="ARBA00007997"/>
    </source>
</evidence>
<dbReference type="InterPro" id="IPR001841">
    <property type="entry name" value="Znf_RING"/>
</dbReference>
<dbReference type="Proteomes" id="UP001147695">
    <property type="component" value="Unassembled WGS sequence"/>
</dbReference>
<keyword evidence="11 15" id="KW-0863">Zinc-finger</keyword>
<keyword evidence="7" id="KW-0963">Cytoplasm</keyword>
<dbReference type="GO" id="GO:0061630">
    <property type="term" value="F:ubiquitin protein ligase activity"/>
    <property type="evidence" value="ECO:0007669"/>
    <property type="project" value="UniProtKB-UniRule"/>
</dbReference>
<evidence type="ECO:0000256" key="16">
    <source>
        <dbReference type="RuleBase" id="RU367090"/>
    </source>
</evidence>
<dbReference type="GO" id="GO:0043023">
    <property type="term" value="F:ribosomal large subunit binding"/>
    <property type="evidence" value="ECO:0007669"/>
    <property type="project" value="TreeGrafter"/>
</dbReference>
<evidence type="ECO:0000256" key="8">
    <source>
        <dbReference type="ARBA" id="ARBA00022679"/>
    </source>
</evidence>
<dbReference type="PROSITE" id="PS50089">
    <property type="entry name" value="ZF_RING_2"/>
    <property type="match status" value="1"/>
</dbReference>
<dbReference type="InterPro" id="IPR011016">
    <property type="entry name" value="Znf_RING-CH"/>
</dbReference>
<comment type="function">
    <text evidence="14">E3 ubiquitin-protein ligase component of the ribosome quality control complex (RQC), a ribosome-associated complex that mediates ubiquitination and extraction of incompletely synthesized nascent chains for proteasomal degradation. Mediates ubiquitination of proteins derived from mRNAs lacking stop codons (non-stop proteins) and other translation arrest products induced by poly-lysine sequences and tandem rare codons. Ubiquitination leads to CDC48 recruitment for extraction and degradation of the incomplete translation product. May indirectly play a role in chromatin function and transcription.</text>
</comment>
<comment type="subunit">
    <text evidence="16">Component of the ribosome quality control complex (RQC).</text>
</comment>
<dbReference type="EMBL" id="JAPZBQ010000001">
    <property type="protein sequence ID" value="KAJ5351941.1"/>
    <property type="molecule type" value="Genomic_DNA"/>
</dbReference>
<keyword evidence="12 16" id="KW-0833">Ubl conjugation pathway</keyword>
<feature type="domain" description="RING-type" evidence="17">
    <location>
        <begin position="1572"/>
        <end position="1618"/>
    </location>
</feature>
<dbReference type="Pfam" id="PF22999">
    <property type="entry name" value="LTN1_E3_ligase_6th"/>
    <property type="match status" value="1"/>
</dbReference>
<accession>A0A9W9URB9</accession>
<dbReference type="GO" id="GO:0005829">
    <property type="term" value="C:cytosol"/>
    <property type="evidence" value="ECO:0007669"/>
    <property type="project" value="UniProtKB-SubCell"/>
</dbReference>
<evidence type="ECO:0000256" key="12">
    <source>
        <dbReference type="ARBA" id="ARBA00022786"/>
    </source>
</evidence>
<comment type="pathway">
    <text evidence="3 16">Protein modification; protein ubiquitination.</text>
</comment>
<dbReference type="InterPro" id="IPR039795">
    <property type="entry name" value="LTN1/Rkr1"/>
</dbReference>
<evidence type="ECO:0000256" key="2">
    <source>
        <dbReference type="ARBA" id="ARBA00004514"/>
    </source>
</evidence>
<dbReference type="PANTHER" id="PTHR12389">
    <property type="entry name" value="ZINC FINGER PROTEIN 294"/>
    <property type="match status" value="1"/>
</dbReference>
<keyword evidence="10" id="KW-0677">Repeat</keyword>
<comment type="caution">
    <text evidence="18">The sequence shown here is derived from an EMBL/GenBank/DDBJ whole genome shotgun (WGS) entry which is preliminary data.</text>
</comment>
<evidence type="ECO:0000256" key="14">
    <source>
        <dbReference type="ARBA" id="ARBA00055150"/>
    </source>
</evidence>
<evidence type="ECO:0000256" key="6">
    <source>
        <dbReference type="ARBA" id="ARBA00017157"/>
    </source>
</evidence>
<dbReference type="Pfam" id="PF23280">
    <property type="entry name" value="TPR_26"/>
    <property type="match status" value="1"/>
</dbReference>
<sequence length="1624" mass="179962">MSKKFKSQASSSRAAGSAFGSFGGFSGSLQSQGKEPSTLTYITAPPDLSRITDQQLVIAFKNLLKKDDTTRTKALEELRDHISTVQANKGTLDDGFLDAWIGLYPRLSIDLSRRARQLAHSIQGTIASLAGKRIVPNLPKVIGAWIAGIYDNDKIVHRAALESFTKVFSTDQKRSNVWKIYQSPILDFVDDVILHQSPLTLSDERTVKRDDAEGKYARVVGAAIMLFNRILGNSADEELEKDSSQIETLLESKFLWALCHHDDPYVRRSIYVLLRTAVSREPGWVDWPTLSSAVIGKSLSLQQTGSATELSEALLVLSISRPQVWTDDYSGKSSASKRLRQYIQKGSQGGASTYWSNLDQLFRTVPHEVLAGADKATADQGVTSTSAIALTEAFQEGLNSREEPHQNLVVGWKCYIQIATWLATLVPLEQKAEFIDQRISPLVVNHVRHDPKSSQWVLPAQSAEDSCTHYLCTLGSTGYDQELQALCTALSEGLLEAVKLSSPEQSKDFRESQDSVCAQAKRLFDLQSSVLSRIADSKEPRVTEIIENSISSLLESCIEVLKTRNGKPYGAAAVVEECVGSLSFVAQKSQNLQNFLQDDAPELLLSPSADRLISTIMKCREWDGFSSSFENIVEKALALEPEQSNVHVLQSLLSSLNFNEFEHKERLNALVVTALDKACHGSHSHWPIITAVLQNKSSHTELMDQIFLSLIDELSTNDKVFNALHGLSHIGKTAPGAVREFQSGPNGSKLAGKLIFLMESHEEEVASLAEALSKSLKEAVVGETTTKSSIEILQHGFNHVDDESLSTESLLAIAGEVLPSIMAGDAASVAKDVLPSHWSWEQALTPFTQLPPRPSIAITSPLGGAVHLIQRELSESFKALWPTIPRDSDHRSSAFRLATFTISILSTSQIVKYLEQEALETLFRFLPVAIQLIDDDLSIEGSNGISGLELADQREEYMQIVLDGRSVISSWVRDNEPLDFAPEKTISSSFTAFWEARLEEVKGTSPVDYRTGEAFVKIMSVADSTQKSKSADNIAQICRDARSANVFRSASWFAVLRSSILSNPVGNRICNELVADSTGLKPETASQGGLQKLALLNILLSGEEDVVSTIPTQRLVFLTKNLIECLQSESVPFGLKSEIVKCLSFILPALSEIYGSHWEECMDILSSVFRNTNGGEDALPLLVSSFKLFSRLKSISEGDGNDDAQDAWAARKGGLFTALASTIDTFDSETAFHQPRDIAVDNLRRLISNIPADQLEDVSETFHLLTAHSRAVQRTAYTILHHYIPHAQEKISFELALSKTAATLPDELVSLLLEPPSMEMVRSAYGDDKMWTNMRSYLLSWKVVYDHFTNASLPLQEYYASSIKENNILIPLLEFTFDFLQRSYGKLTDASKFDIRSFEPDQSESADKETQWLLIHLYYLCLRYSANMTKNWWIDTKKRIKGPVETWSEKYISPLVVQDALQGVIEWASTLDPNEERALEVKVSQKTGEIIASIPVDEESPPVAISITLPPAYPLQSALVVGRSRVLVDEKKWKSWLLTIQGVIMFANGNLVDGLLAFRRNVQGALKGQSECAICYSVISTDMQTPNKRCATCKNTFHSVCLFRWFKSSNQSTCPLCRNNFVYV</sequence>
<dbReference type="SMART" id="SM00184">
    <property type="entry name" value="RING"/>
    <property type="match status" value="1"/>
</dbReference>
<dbReference type="SUPFAM" id="SSF57850">
    <property type="entry name" value="RING/U-box"/>
    <property type="match status" value="1"/>
</dbReference>
<gene>
    <name evidence="18" type="ORF">N7452_000915</name>
</gene>
<keyword evidence="8 16" id="KW-0808">Transferase</keyword>
<evidence type="ECO:0000256" key="13">
    <source>
        <dbReference type="ARBA" id="ARBA00022833"/>
    </source>
</evidence>
<dbReference type="InterPro" id="IPR057030">
    <property type="entry name" value="TPR_Rkr-1"/>
</dbReference>
<evidence type="ECO:0000313" key="19">
    <source>
        <dbReference type="Proteomes" id="UP001147695"/>
    </source>
</evidence>
<dbReference type="InterPro" id="IPR054478">
    <property type="entry name" value="LTN1_UBC"/>
</dbReference>
<evidence type="ECO:0000256" key="1">
    <source>
        <dbReference type="ARBA" id="ARBA00000900"/>
    </source>
</evidence>
<dbReference type="Pfam" id="PF23009">
    <property type="entry name" value="UBC_like"/>
    <property type="match status" value="1"/>
</dbReference>
<reference evidence="18" key="2">
    <citation type="journal article" date="2023" name="IMA Fungus">
        <title>Comparative genomic study of the Penicillium genus elucidates a diverse pangenome and 15 lateral gene transfer events.</title>
        <authorList>
            <person name="Petersen C."/>
            <person name="Sorensen T."/>
            <person name="Nielsen M.R."/>
            <person name="Sondergaard T.E."/>
            <person name="Sorensen J.L."/>
            <person name="Fitzpatrick D.A."/>
            <person name="Frisvad J.C."/>
            <person name="Nielsen K.L."/>
        </authorList>
    </citation>
    <scope>NUCLEOTIDE SEQUENCE</scope>
    <source>
        <strain evidence="18">IBT 35673</strain>
    </source>
</reference>
<dbReference type="GO" id="GO:0072344">
    <property type="term" value="P:rescue of stalled ribosome"/>
    <property type="evidence" value="ECO:0007669"/>
    <property type="project" value="UniProtKB-UniRule"/>
</dbReference>
<comment type="similarity">
    <text evidence="4 16">Belongs to the LTN1 family.</text>
</comment>
<evidence type="ECO:0000256" key="5">
    <source>
        <dbReference type="ARBA" id="ARBA00012483"/>
    </source>
</evidence>
<dbReference type="Gene3D" id="1.25.10.10">
    <property type="entry name" value="Leucine-rich Repeat Variant"/>
    <property type="match status" value="1"/>
</dbReference>
<dbReference type="InterPro" id="IPR016024">
    <property type="entry name" value="ARM-type_fold"/>
</dbReference>
<keyword evidence="13 16" id="KW-0862">Zinc</keyword>
<evidence type="ECO:0000256" key="15">
    <source>
        <dbReference type="PROSITE-ProRule" id="PRU00175"/>
    </source>
</evidence>
<evidence type="ECO:0000256" key="11">
    <source>
        <dbReference type="ARBA" id="ARBA00022771"/>
    </source>
</evidence>
<evidence type="ECO:0000313" key="18">
    <source>
        <dbReference type="EMBL" id="KAJ5351941.1"/>
    </source>
</evidence>
<dbReference type="CDD" id="cd16491">
    <property type="entry name" value="RING-CH-C4HC3_LTN1"/>
    <property type="match status" value="1"/>
</dbReference>
<comment type="subcellular location">
    <subcellularLocation>
        <location evidence="2">Cytoplasm</location>
        <location evidence="2">Cytosol</location>
    </subcellularLocation>
</comment>
<reference evidence="18" key="1">
    <citation type="submission" date="2022-12" db="EMBL/GenBank/DDBJ databases">
        <authorList>
            <person name="Petersen C."/>
        </authorList>
    </citation>
    <scope>NUCLEOTIDE SEQUENCE</scope>
    <source>
        <strain evidence="18">IBT 35673</strain>
    </source>
</reference>
<name>A0A9W9URB9_PENBR</name>
<dbReference type="GO" id="GO:1990116">
    <property type="term" value="P:ribosome-associated ubiquitin-dependent protein catabolic process"/>
    <property type="evidence" value="ECO:0007669"/>
    <property type="project" value="UniProtKB-UniRule"/>
</dbReference>
<evidence type="ECO:0000256" key="7">
    <source>
        <dbReference type="ARBA" id="ARBA00022490"/>
    </source>
</evidence>
<evidence type="ECO:0000259" key="17">
    <source>
        <dbReference type="PROSITE" id="PS50089"/>
    </source>
</evidence>
<dbReference type="SUPFAM" id="SSF48371">
    <property type="entry name" value="ARM repeat"/>
    <property type="match status" value="1"/>
</dbReference>
<dbReference type="Gene3D" id="3.30.40.10">
    <property type="entry name" value="Zinc/RING finger domain, C3HC4 (zinc finger)"/>
    <property type="match status" value="1"/>
</dbReference>
<dbReference type="Pfam" id="PF22958">
    <property type="entry name" value="Ltn1_1st"/>
    <property type="match status" value="1"/>
</dbReference>
<comment type="function">
    <text evidence="16">E3 ubiquitin-protein ligase. Component of the ribosome quality control complex (RQC), a ribosome-associated complex that mediates ubiquitination and extraction of incompletely synthesized nascent chains for proteasomal degradation.</text>
</comment>
<evidence type="ECO:0000256" key="10">
    <source>
        <dbReference type="ARBA" id="ARBA00022737"/>
    </source>
</evidence>
<dbReference type="GO" id="GO:1990112">
    <property type="term" value="C:RQC complex"/>
    <property type="evidence" value="ECO:0007669"/>
    <property type="project" value="UniProtKB-UniRule"/>
</dbReference>
<organism evidence="18 19">
    <name type="scientific">Penicillium brevicompactum</name>
    <dbReference type="NCBI Taxonomy" id="5074"/>
    <lineage>
        <taxon>Eukaryota</taxon>
        <taxon>Fungi</taxon>
        <taxon>Dikarya</taxon>
        <taxon>Ascomycota</taxon>
        <taxon>Pezizomycotina</taxon>
        <taxon>Eurotiomycetes</taxon>
        <taxon>Eurotiomycetidae</taxon>
        <taxon>Eurotiales</taxon>
        <taxon>Aspergillaceae</taxon>
        <taxon>Penicillium</taxon>
    </lineage>
</organism>
<dbReference type="GO" id="GO:0008270">
    <property type="term" value="F:zinc ion binding"/>
    <property type="evidence" value="ECO:0007669"/>
    <property type="project" value="UniProtKB-KW"/>
</dbReference>
<dbReference type="SMART" id="SM00744">
    <property type="entry name" value="RINGv"/>
    <property type="match status" value="1"/>
</dbReference>
<dbReference type="PANTHER" id="PTHR12389:SF0">
    <property type="entry name" value="E3 UBIQUITIN-PROTEIN LIGASE LISTERIN"/>
    <property type="match status" value="1"/>
</dbReference>
<comment type="catalytic activity">
    <reaction evidence="1 16">
        <text>S-ubiquitinyl-[E2 ubiquitin-conjugating enzyme]-L-cysteine + [acceptor protein]-L-lysine = [E2 ubiquitin-conjugating enzyme]-L-cysteine + N(6)-ubiquitinyl-[acceptor protein]-L-lysine.</text>
        <dbReference type="EC" id="2.3.2.27"/>
    </reaction>
</comment>
<proteinExistence type="inferred from homology"/>
<evidence type="ECO:0000256" key="9">
    <source>
        <dbReference type="ARBA" id="ARBA00022723"/>
    </source>
</evidence>
<protein>
    <recommendedName>
        <fullName evidence="6 16">E3 ubiquitin-protein ligase listerin</fullName>
        <ecNumber evidence="5 16">2.3.2.27</ecNumber>
    </recommendedName>
    <alternativeName>
        <fullName evidence="16">RING-type E3 ubiquitin transferase listerin</fullName>
    </alternativeName>
</protein>
<dbReference type="SMART" id="SM01197">
    <property type="entry name" value="FANCL_C"/>
    <property type="match status" value="1"/>
</dbReference>
<dbReference type="InterPro" id="IPR054476">
    <property type="entry name" value="Ltn1_N"/>
</dbReference>
<evidence type="ECO:0000256" key="3">
    <source>
        <dbReference type="ARBA" id="ARBA00004906"/>
    </source>
</evidence>
<dbReference type="InterPro" id="IPR011989">
    <property type="entry name" value="ARM-like"/>
</dbReference>
<dbReference type="EC" id="2.3.2.27" evidence="5 16"/>